<reference evidence="2 3" key="1">
    <citation type="submission" date="2014-07" db="EMBL/GenBank/DDBJ databases">
        <title>Draft Genome Sequence of Gephyronic Acid Producer, Cystobacter violaceus Strain Cb vi76.</title>
        <authorList>
            <person name="Stevens D.C."/>
            <person name="Young J."/>
            <person name="Carmichael R."/>
            <person name="Tan J."/>
            <person name="Taylor R.E."/>
        </authorList>
    </citation>
    <scope>NUCLEOTIDE SEQUENCE [LARGE SCALE GENOMIC DNA]</scope>
    <source>
        <strain evidence="2 3">Cb vi76</strain>
    </source>
</reference>
<dbReference type="AlphaFoldDB" id="A0A084SRB2"/>
<gene>
    <name evidence="2" type="ORF">Q664_25105</name>
</gene>
<comment type="caution">
    <text evidence="2">The sequence shown here is derived from an EMBL/GenBank/DDBJ whole genome shotgun (WGS) entry which is preliminary data.</text>
</comment>
<protein>
    <recommendedName>
        <fullName evidence="1">Immunity MXAN-0049 protein domain-containing protein</fullName>
    </recommendedName>
</protein>
<evidence type="ECO:0000313" key="2">
    <source>
        <dbReference type="EMBL" id="KFA90997.1"/>
    </source>
</evidence>
<proteinExistence type="predicted"/>
<organism evidence="2 3">
    <name type="scientific">Archangium violaceum Cb vi76</name>
    <dbReference type="NCBI Taxonomy" id="1406225"/>
    <lineage>
        <taxon>Bacteria</taxon>
        <taxon>Pseudomonadati</taxon>
        <taxon>Myxococcota</taxon>
        <taxon>Myxococcia</taxon>
        <taxon>Myxococcales</taxon>
        <taxon>Cystobacterineae</taxon>
        <taxon>Archangiaceae</taxon>
        <taxon>Archangium</taxon>
    </lineage>
</organism>
<sequence>MAYIEDIGGNVSDKSKMTKGVSLKKVISKANTFSLSEDGGDMLGDLVDNTSGVLIVSNRAREVLEAEGVTGDVIEYLPFTLKDKRGRPTKGEFYVANPLQKIPCMNREKSKFVDSDEDGRILSVRKLTVEPKKIPNEAKLFRLGEYTRVHVVRLDLAQRLRAEKLTGLTFCEQGEKFTW</sequence>
<dbReference type="InterPro" id="IPR012433">
    <property type="entry name" value="Imm11"/>
</dbReference>
<dbReference type="EMBL" id="JPMI01000166">
    <property type="protein sequence ID" value="KFA90997.1"/>
    <property type="molecule type" value="Genomic_DNA"/>
</dbReference>
<dbReference type="Pfam" id="PF07791">
    <property type="entry name" value="Imm11"/>
    <property type="match status" value="1"/>
</dbReference>
<name>A0A084SRB2_9BACT</name>
<evidence type="ECO:0000259" key="1">
    <source>
        <dbReference type="Pfam" id="PF07791"/>
    </source>
</evidence>
<feature type="domain" description="Immunity MXAN-0049 protein" evidence="1">
    <location>
        <begin position="36"/>
        <end position="173"/>
    </location>
</feature>
<dbReference type="Proteomes" id="UP000028547">
    <property type="component" value="Unassembled WGS sequence"/>
</dbReference>
<accession>A0A084SRB2</accession>
<evidence type="ECO:0000313" key="3">
    <source>
        <dbReference type="Proteomes" id="UP000028547"/>
    </source>
</evidence>